<proteinExistence type="predicted"/>
<gene>
    <name evidence="3" type="ORF">JQS43_02600</name>
</gene>
<dbReference type="Pfam" id="PF03703">
    <property type="entry name" value="bPH_2"/>
    <property type="match status" value="1"/>
</dbReference>
<evidence type="ECO:0000259" key="2">
    <source>
        <dbReference type="Pfam" id="PF03703"/>
    </source>
</evidence>
<evidence type="ECO:0000313" key="3">
    <source>
        <dbReference type="EMBL" id="QSB15272.1"/>
    </source>
</evidence>
<protein>
    <submittedName>
        <fullName evidence="3">PH domain-containing protein</fullName>
    </submittedName>
</protein>
<dbReference type="KEGG" id="nhy:JQS43_02600"/>
<organism evidence="3 4">
    <name type="scientific">Natronosporangium hydrolyticum</name>
    <dbReference type="NCBI Taxonomy" id="2811111"/>
    <lineage>
        <taxon>Bacteria</taxon>
        <taxon>Bacillati</taxon>
        <taxon>Actinomycetota</taxon>
        <taxon>Actinomycetes</taxon>
        <taxon>Micromonosporales</taxon>
        <taxon>Micromonosporaceae</taxon>
        <taxon>Natronosporangium</taxon>
    </lineage>
</organism>
<keyword evidence="1" id="KW-0472">Membrane</keyword>
<dbReference type="InterPro" id="IPR005182">
    <property type="entry name" value="YdbS-like_PH"/>
</dbReference>
<feature type="transmembrane region" description="Helical" evidence="1">
    <location>
        <begin position="57"/>
        <end position="78"/>
    </location>
</feature>
<accession>A0A895YGQ5</accession>
<evidence type="ECO:0000313" key="4">
    <source>
        <dbReference type="Proteomes" id="UP000662857"/>
    </source>
</evidence>
<feature type="domain" description="YdbS-like PH" evidence="2">
    <location>
        <begin position="78"/>
        <end position="153"/>
    </location>
</feature>
<name>A0A895YGQ5_9ACTN</name>
<dbReference type="PANTHER" id="PTHR37938">
    <property type="entry name" value="BLL0215 PROTEIN"/>
    <property type="match status" value="1"/>
</dbReference>
<dbReference type="Proteomes" id="UP000662857">
    <property type="component" value="Chromosome"/>
</dbReference>
<keyword evidence="1" id="KW-0812">Transmembrane</keyword>
<dbReference type="AlphaFoldDB" id="A0A895YGQ5"/>
<sequence length="185" mass="21541">MAFPENILTEDEKVVMHLHPHWREMVRPVFVFLLGVAVVAAAWWFLPEDGAGEIGLYVIGGLAIIAVLWLSVWPWIVWRTTHYVFTNERVVLQFGIFHRERRDIPLHRVNNHTMNQTLVDRFFRCGTLIIESAGQDGTTELKDMPKVHRVQTLLYELVDSDRDRHSLGDQQFREILEGLNDGKQQ</sequence>
<reference evidence="3" key="1">
    <citation type="submission" date="2021-02" db="EMBL/GenBank/DDBJ databases">
        <title>Natrosporangium hydrolyticum gen. nov., sp. nov, a haloalkaliphilic actinobacterium from a soda solonchak soil.</title>
        <authorList>
            <person name="Sorokin D.Y."/>
            <person name="Khijniak T.V."/>
            <person name="Zakharycheva A.P."/>
            <person name="Boueva O.V."/>
            <person name="Ariskina E.V."/>
            <person name="Hahnke R.L."/>
            <person name="Bunk B."/>
            <person name="Sproer C."/>
            <person name="Schumann P."/>
            <person name="Evtushenko L.I."/>
            <person name="Kublanov I.V."/>
        </authorList>
    </citation>
    <scope>NUCLEOTIDE SEQUENCE</scope>
    <source>
        <strain evidence="3">DSM 106523</strain>
    </source>
</reference>
<dbReference type="RefSeq" id="WP_239677454.1">
    <property type="nucleotide sequence ID" value="NZ_CP070499.1"/>
</dbReference>
<dbReference type="EMBL" id="CP070499">
    <property type="protein sequence ID" value="QSB15272.1"/>
    <property type="molecule type" value="Genomic_DNA"/>
</dbReference>
<keyword evidence="4" id="KW-1185">Reference proteome</keyword>
<dbReference type="PANTHER" id="PTHR37938:SF1">
    <property type="entry name" value="BLL0215 PROTEIN"/>
    <property type="match status" value="1"/>
</dbReference>
<evidence type="ECO:0000256" key="1">
    <source>
        <dbReference type="SAM" id="Phobius"/>
    </source>
</evidence>
<feature type="transmembrane region" description="Helical" evidence="1">
    <location>
        <begin position="25"/>
        <end position="45"/>
    </location>
</feature>
<keyword evidence="1" id="KW-1133">Transmembrane helix</keyword>